<comment type="similarity">
    <text evidence="3">Belongs to the IPP transferase family.</text>
</comment>
<dbReference type="PANTHER" id="PTHR43795">
    <property type="entry name" value="BIFUNCTIONAL ASPARTATE AMINOTRANSFERASE AND GLUTAMATE/ASPARTATE-PREPHENATE AMINOTRANSFERASE-RELATED"/>
    <property type="match status" value="1"/>
</dbReference>
<dbReference type="PANTHER" id="PTHR43795:SF39">
    <property type="entry name" value="AMINOTRANSFERASE CLASS I_CLASSII DOMAIN-CONTAINING PROTEIN"/>
    <property type="match status" value="1"/>
</dbReference>
<comment type="caution">
    <text evidence="6">The sequence shown here is derived from an EMBL/GenBank/DDBJ whole genome shotgun (WGS) entry which is preliminary data.</text>
</comment>
<dbReference type="Gene3D" id="1.10.20.140">
    <property type="match status" value="1"/>
</dbReference>
<dbReference type="AlphaFoldDB" id="A0A507C7G4"/>
<organism evidence="6 7">
    <name type="scientific">Synchytrium microbalum</name>
    <dbReference type="NCBI Taxonomy" id="1806994"/>
    <lineage>
        <taxon>Eukaryota</taxon>
        <taxon>Fungi</taxon>
        <taxon>Fungi incertae sedis</taxon>
        <taxon>Chytridiomycota</taxon>
        <taxon>Chytridiomycota incertae sedis</taxon>
        <taxon>Chytridiomycetes</taxon>
        <taxon>Synchytriales</taxon>
        <taxon>Synchytriaceae</taxon>
        <taxon>Synchytrium</taxon>
    </lineage>
</organism>
<dbReference type="SUPFAM" id="SSF52540">
    <property type="entry name" value="P-loop containing nucleoside triphosphate hydrolases"/>
    <property type="match status" value="1"/>
</dbReference>
<dbReference type="GO" id="GO:0030170">
    <property type="term" value="F:pyridoxal phosphate binding"/>
    <property type="evidence" value="ECO:0007669"/>
    <property type="project" value="InterPro"/>
</dbReference>
<dbReference type="Gene3D" id="3.30.160.60">
    <property type="entry name" value="Classic Zinc Finger"/>
    <property type="match status" value="1"/>
</dbReference>
<sequence>MKDAFVFAIVGTTGVGKSKLAIELAKAINGEVINADSMQVYTGLDTVTNKIPVLERDGIPHHLMDFVDWNEEYSVIDFSKDANNVIADIHGKGKHPILVGGTHYYMQSLLWKNMLIGDSTAASDTESKNAAHPSLSEELRTLIEPTLRTPESGRETEHDAEMYRVLQRVDPVMGERWHPNDTRKIRRSLEVYYTTATKHSEWLETQRQSNIESNCSEDNEESGTMRYPSCVFWIYAQPTILDPRLDHRVDAMISTGGMFDELRTMMDAWQAKRESDGVPDYTRGIFQTIGFKEFHDYLMATSNAADAEKLKEDGITAMKIATRQYARRQTNWIKNRLGPRVFDEKRRGNRFGFYVLDATDLSKWDENVGRTAIDIAKKLPPSSSLLSELIPQINPQASLSVHEWKKHTCDVCVDSHGQPRVLNGPLEWEKHVAGRQHKKRVEYVRKDLGAWKRRGDVAPVVVGGVSTEGGAGSSSLGESSGSDDDLPLFPPTSMPDLSIATRTKSVRTPFENEVRNEAWSNVESASNPNGVLWLATAENHFSADIIAQRLNTFRSAITESDCFYPAVECGSLELRQALSRFIGRHFESYQDIGNDNLVVTSGGCTSLVALLGKAICNCGDVMLAPTPVYRSFESMLAFIAGAQLVGVPHDPSSSKLTLSVSAFEQVHQTTANVKGIILTNPNNPTALIYSKDEIANILNWAASKGLHVIVDEVYGLSTFGESTFESILSFPGLDDKVHWIWSATKDLCCPGLRMGVLHTRHPQILAIMKQWAAYTPFAPLSERLIVPLLNDDEWISSFIDQNRSNLRNGANHVGQLLQSAGIPCVIPEAGFYVWLDLSMYLKNQSFEGERVLWKRLASGGVMLVNGESCLATRPGFFRMTTMKPEVMDVAVNRIKVVLMAYSKL</sequence>
<dbReference type="InterPro" id="IPR018022">
    <property type="entry name" value="IPT"/>
</dbReference>
<dbReference type="Gene3D" id="3.40.50.300">
    <property type="entry name" value="P-loop containing nucleotide triphosphate hydrolases"/>
    <property type="match status" value="1"/>
</dbReference>
<dbReference type="HAMAP" id="MF_00185">
    <property type="entry name" value="IPP_trans"/>
    <property type="match status" value="1"/>
</dbReference>
<dbReference type="NCBIfam" id="TIGR00174">
    <property type="entry name" value="miaA"/>
    <property type="match status" value="1"/>
</dbReference>
<evidence type="ECO:0000313" key="7">
    <source>
        <dbReference type="Proteomes" id="UP000319731"/>
    </source>
</evidence>
<keyword evidence="3 6" id="KW-0808">Transferase</keyword>
<evidence type="ECO:0000256" key="3">
    <source>
        <dbReference type="RuleBase" id="RU003785"/>
    </source>
</evidence>
<dbReference type="GO" id="GO:0006520">
    <property type="term" value="P:amino acid metabolic process"/>
    <property type="evidence" value="ECO:0007669"/>
    <property type="project" value="TreeGrafter"/>
</dbReference>
<accession>A0A507C7G4</accession>
<dbReference type="RefSeq" id="XP_031027421.1">
    <property type="nucleotide sequence ID" value="XM_031166452.1"/>
</dbReference>
<dbReference type="Pfam" id="PF00155">
    <property type="entry name" value="Aminotran_1_2"/>
    <property type="match status" value="1"/>
</dbReference>
<dbReference type="GO" id="GO:0005524">
    <property type="term" value="F:ATP binding"/>
    <property type="evidence" value="ECO:0007669"/>
    <property type="project" value="UniProtKB-KW"/>
</dbReference>
<evidence type="ECO:0000256" key="4">
    <source>
        <dbReference type="SAM" id="MobiDB-lite"/>
    </source>
</evidence>
<dbReference type="InterPro" id="IPR015422">
    <property type="entry name" value="PyrdxlP-dep_Trfase_small"/>
</dbReference>
<feature type="domain" description="Aminotransferase class I/classII large" evidence="5">
    <location>
        <begin position="570"/>
        <end position="894"/>
    </location>
</feature>
<dbReference type="STRING" id="1806994.A0A507C7G4"/>
<dbReference type="GO" id="GO:0052381">
    <property type="term" value="F:tRNA dimethylallyltransferase activity"/>
    <property type="evidence" value="ECO:0007669"/>
    <property type="project" value="UniProtKB-EC"/>
</dbReference>
<dbReference type="Proteomes" id="UP000319731">
    <property type="component" value="Unassembled WGS sequence"/>
</dbReference>
<reference evidence="6 7" key="1">
    <citation type="journal article" date="2019" name="Sci. Rep.">
        <title>Comparative genomics of chytrid fungi reveal insights into the obligate biotrophic and pathogenic lifestyle of Synchytrium endobioticum.</title>
        <authorList>
            <person name="van de Vossenberg B.T.L.H."/>
            <person name="Warris S."/>
            <person name="Nguyen H.D.T."/>
            <person name="van Gent-Pelzer M.P.E."/>
            <person name="Joly D.L."/>
            <person name="van de Geest H.C."/>
            <person name="Bonants P.J.M."/>
            <person name="Smith D.S."/>
            <person name="Levesque C.A."/>
            <person name="van der Lee T.A.J."/>
        </authorList>
    </citation>
    <scope>NUCLEOTIDE SEQUENCE [LARGE SCALE GENOMIC DNA]</scope>
    <source>
        <strain evidence="6 7">JEL517</strain>
    </source>
</reference>
<dbReference type="GO" id="GO:0008483">
    <property type="term" value="F:transaminase activity"/>
    <property type="evidence" value="ECO:0007669"/>
    <property type="project" value="TreeGrafter"/>
</dbReference>
<evidence type="ECO:0000259" key="5">
    <source>
        <dbReference type="Pfam" id="PF00155"/>
    </source>
</evidence>
<dbReference type="CDD" id="cd00609">
    <property type="entry name" value="AAT_like"/>
    <property type="match status" value="1"/>
</dbReference>
<dbReference type="Gene3D" id="3.40.640.10">
    <property type="entry name" value="Type I PLP-dependent aspartate aminotransferase-like (Major domain)"/>
    <property type="match status" value="1"/>
</dbReference>
<keyword evidence="2" id="KW-0819">tRNA processing</keyword>
<keyword evidence="1" id="KW-0663">Pyridoxal phosphate</keyword>
<gene>
    <name evidence="6" type="primary">MOD5</name>
    <name evidence="6" type="ORF">SmJEL517_g00523</name>
</gene>
<evidence type="ECO:0000256" key="2">
    <source>
        <dbReference type="RuleBase" id="RU003783"/>
    </source>
</evidence>
<name>A0A507C7G4_9FUNG</name>
<feature type="region of interest" description="Disordered" evidence="4">
    <location>
        <begin position="462"/>
        <end position="485"/>
    </location>
</feature>
<dbReference type="PRINTS" id="PR00753">
    <property type="entry name" value="ACCSYNTHASE"/>
</dbReference>
<dbReference type="InterPro" id="IPR050478">
    <property type="entry name" value="Ethylene_sulfur-biosynth"/>
</dbReference>
<dbReference type="EMBL" id="QEAO01000002">
    <property type="protein sequence ID" value="TPX37510.1"/>
    <property type="molecule type" value="Genomic_DNA"/>
</dbReference>
<protein>
    <recommendedName>
        <fullName evidence="2">tRNA dimethylallyltransferase</fullName>
        <ecNumber evidence="2">2.5.1.75</ecNumber>
    </recommendedName>
</protein>
<keyword evidence="3" id="KW-0067">ATP-binding</keyword>
<dbReference type="EC" id="2.5.1.75" evidence="2"/>
<dbReference type="InterPro" id="IPR015424">
    <property type="entry name" value="PyrdxlP-dep_Trfase"/>
</dbReference>
<proteinExistence type="inferred from homology"/>
<evidence type="ECO:0000256" key="1">
    <source>
        <dbReference type="ARBA" id="ARBA00022898"/>
    </source>
</evidence>
<keyword evidence="3" id="KW-0547">Nucleotide-binding</keyword>
<dbReference type="InterPro" id="IPR027417">
    <property type="entry name" value="P-loop_NTPase"/>
</dbReference>
<dbReference type="GeneID" id="42001749"/>
<evidence type="ECO:0000313" key="6">
    <source>
        <dbReference type="EMBL" id="TPX37510.1"/>
    </source>
</evidence>
<dbReference type="SUPFAM" id="SSF53383">
    <property type="entry name" value="PLP-dependent transferases"/>
    <property type="match status" value="1"/>
</dbReference>
<dbReference type="InterPro" id="IPR015421">
    <property type="entry name" value="PyrdxlP-dep_Trfase_major"/>
</dbReference>
<dbReference type="GO" id="GO:0008033">
    <property type="term" value="P:tRNA processing"/>
    <property type="evidence" value="ECO:0007669"/>
    <property type="project" value="UniProtKB-KW"/>
</dbReference>
<keyword evidence="7" id="KW-1185">Reference proteome</keyword>
<dbReference type="Pfam" id="PF01715">
    <property type="entry name" value="IPPT"/>
    <property type="match status" value="1"/>
</dbReference>
<comment type="catalytic activity">
    <reaction evidence="2">
        <text>adenosine(37) in tRNA + dimethylallyl diphosphate = N(6)-dimethylallyladenosine(37) in tRNA + diphosphate</text>
        <dbReference type="Rhea" id="RHEA:26482"/>
        <dbReference type="Rhea" id="RHEA-COMP:10162"/>
        <dbReference type="Rhea" id="RHEA-COMP:10375"/>
        <dbReference type="ChEBI" id="CHEBI:33019"/>
        <dbReference type="ChEBI" id="CHEBI:57623"/>
        <dbReference type="ChEBI" id="CHEBI:74411"/>
        <dbReference type="ChEBI" id="CHEBI:74415"/>
        <dbReference type="EC" id="2.5.1.75"/>
    </reaction>
</comment>
<dbReference type="OrthoDB" id="775260at2759"/>
<dbReference type="InterPro" id="IPR004839">
    <property type="entry name" value="Aminotransferase_I/II_large"/>
</dbReference>
<dbReference type="Gene3D" id="3.90.1150.10">
    <property type="entry name" value="Aspartate Aminotransferase, domain 1"/>
    <property type="match status" value="1"/>
</dbReference>